<sequence>MRIMVTLLRHNLPAEPDRFIGRERDLEELCGLVGEVRLLTLSGVGGTGKTRCALQIAARLAPSFPGGVRLAELSRLTRADLLVHEVTKVLGVHEEGVRPLLDTLVDFLRGKKLLLVLDNCEHLVEACAELAERLLTSCPDLRLLVTSREPLKIPGELVWRVPPLALPGPAEAAEELERVESVQLFLDRARAAGSGLAVTAANARDIARLCHALDGLPLALELAAARTVAMSPGQISARVDDRFRLLTASGRTAPARQRTLLATLEWSHDLLAPREQVLFRRLAVFSGPFTLDLAEAVCAGPSLAAAQVLDVLSGLVDKSLVLFDQGRSCYRLLESARQFAAGKLESAGETRAMRDRLLHGLADLAHRLGRDVWATPGLAWPDRYARLLALQDLLGNTREALSWAVESGLAEPGLRLACGYMPLWVGFGELTEGRRWYESLLALPAARPLDDLTAEALLHHANLAYEQQDAAACGDSAARALELRRGIDDDFMLAFTLVIAGMYEGTKGDLALAAERGEEALKLALLAGNGWIEGAARLLLSGVAAFHGQRRESLARGEEAVAVYTRFGHLWGVTRARLELGRFADFLGDLDSARRHLEECAALAQEMGAKPVLATGLGLLGTVLARQGEAEPARARLARCVTLSRSMGQHLPIISALVALAVLAEGQDDLEPAVRLWAAAKAMEDRLGLPVWTSATPEPLLARARAEAGEGRVQLWWTMGGGMTEEEALRYGLEGERPARGTSRPPAGPASVLTPREREIVVLISRGLSNRAIGEELFISPATAARHVANILLKLNFGSRTQVAAWAAEHGVLR</sequence>
<feature type="domain" description="HTH luxR-type" evidence="1">
    <location>
        <begin position="746"/>
        <end position="811"/>
    </location>
</feature>
<dbReference type="PROSITE" id="PS50043">
    <property type="entry name" value="HTH_LUXR_2"/>
    <property type="match status" value="1"/>
</dbReference>
<dbReference type="InterPro" id="IPR000792">
    <property type="entry name" value="Tscrpt_reg_LuxR_C"/>
</dbReference>
<dbReference type="PRINTS" id="PR00038">
    <property type="entry name" value="HTHLUXR"/>
</dbReference>
<dbReference type="SUPFAM" id="SSF52540">
    <property type="entry name" value="P-loop containing nucleoside triphosphate hydrolases"/>
    <property type="match status" value="1"/>
</dbReference>
<dbReference type="SUPFAM" id="SSF46894">
    <property type="entry name" value="C-terminal effector domain of the bipartite response regulators"/>
    <property type="match status" value="1"/>
</dbReference>
<dbReference type="PANTHER" id="PTHR47691:SF3">
    <property type="entry name" value="HTH-TYPE TRANSCRIPTIONAL REGULATOR RV0890C-RELATED"/>
    <property type="match status" value="1"/>
</dbReference>
<dbReference type="InterPro" id="IPR027417">
    <property type="entry name" value="P-loop_NTPase"/>
</dbReference>
<organism evidence="2 3">
    <name type="scientific">Nonomuraea spiralis</name>
    <dbReference type="NCBI Taxonomy" id="46182"/>
    <lineage>
        <taxon>Bacteria</taxon>
        <taxon>Bacillati</taxon>
        <taxon>Actinomycetota</taxon>
        <taxon>Actinomycetes</taxon>
        <taxon>Streptosporangiales</taxon>
        <taxon>Streptosporangiaceae</taxon>
        <taxon>Nonomuraea</taxon>
    </lineage>
</organism>
<dbReference type="Pfam" id="PF00196">
    <property type="entry name" value="GerE"/>
    <property type="match status" value="1"/>
</dbReference>
<name>A0ABV5IM83_9ACTN</name>
<dbReference type="RefSeq" id="WP_189649550.1">
    <property type="nucleotide sequence ID" value="NZ_BMRC01000010.1"/>
</dbReference>
<dbReference type="Proteomes" id="UP001589647">
    <property type="component" value="Unassembled WGS sequence"/>
</dbReference>
<dbReference type="CDD" id="cd06170">
    <property type="entry name" value="LuxR_C_like"/>
    <property type="match status" value="1"/>
</dbReference>
<reference evidence="2 3" key="1">
    <citation type="submission" date="2024-09" db="EMBL/GenBank/DDBJ databases">
        <authorList>
            <person name="Sun Q."/>
            <person name="Mori K."/>
        </authorList>
    </citation>
    <scope>NUCLEOTIDE SEQUENCE [LARGE SCALE GENOMIC DNA]</scope>
    <source>
        <strain evidence="2 3">CCM 3426</strain>
    </source>
</reference>
<dbReference type="Gene3D" id="3.40.50.300">
    <property type="entry name" value="P-loop containing nucleotide triphosphate hydrolases"/>
    <property type="match status" value="1"/>
</dbReference>
<evidence type="ECO:0000259" key="1">
    <source>
        <dbReference type="PROSITE" id="PS50043"/>
    </source>
</evidence>
<protein>
    <submittedName>
        <fullName evidence="2">LuxR C-terminal-related transcriptional regulator</fullName>
    </submittedName>
</protein>
<dbReference type="PRINTS" id="PR00364">
    <property type="entry name" value="DISEASERSIST"/>
</dbReference>
<dbReference type="SMART" id="SM00421">
    <property type="entry name" value="HTH_LUXR"/>
    <property type="match status" value="1"/>
</dbReference>
<proteinExistence type="predicted"/>
<evidence type="ECO:0000313" key="3">
    <source>
        <dbReference type="Proteomes" id="UP001589647"/>
    </source>
</evidence>
<dbReference type="SUPFAM" id="SSF48452">
    <property type="entry name" value="TPR-like"/>
    <property type="match status" value="2"/>
</dbReference>
<dbReference type="InterPro" id="IPR016032">
    <property type="entry name" value="Sig_transdc_resp-reg_C-effctor"/>
</dbReference>
<keyword evidence="3" id="KW-1185">Reference proteome</keyword>
<dbReference type="InterPro" id="IPR036388">
    <property type="entry name" value="WH-like_DNA-bd_sf"/>
</dbReference>
<dbReference type="Gene3D" id="1.10.10.10">
    <property type="entry name" value="Winged helix-like DNA-binding domain superfamily/Winged helix DNA-binding domain"/>
    <property type="match status" value="1"/>
</dbReference>
<dbReference type="PANTHER" id="PTHR47691">
    <property type="entry name" value="REGULATOR-RELATED"/>
    <property type="match status" value="1"/>
</dbReference>
<accession>A0ABV5IM83</accession>
<gene>
    <name evidence="2" type="ORF">ACFFV7_30975</name>
</gene>
<dbReference type="EMBL" id="JBHMEI010000030">
    <property type="protein sequence ID" value="MFB9205654.1"/>
    <property type="molecule type" value="Genomic_DNA"/>
</dbReference>
<dbReference type="InterPro" id="IPR011990">
    <property type="entry name" value="TPR-like_helical_dom_sf"/>
</dbReference>
<comment type="caution">
    <text evidence="2">The sequence shown here is derived from an EMBL/GenBank/DDBJ whole genome shotgun (WGS) entry which is preliminary data.</text>
</comment>
<evidence type="ECO:0000313" key="2">
    <source>
        <dbReference type="EMBL" id="MFB9205654.1"/>
    </source>
</evidence>
<dbReference type="Gene3D" id="1.25.40.10">
    <property type="entry name" value="Tetratricopeptide repeat domain"/>
    <property type="match status" value="1"/>
</dbReference>